<dbReference type="GO" id="GO:0006352">
    <property type="term" value="P:DNA-templated transcription initiation"/>
    <property type="evidence" value="ECO:0007669"/>
    <property type="project" value="InterPro"/>
</dbReference>
<evidence type="ECO:0000256" key="1">
    <source>
        <dbReference type="ARBA" id="ARBA00010641"/>
    </source>
</evidence>
<name>A0A931DRB0_9ACTN</name>
<dbReference type="InterPro" id="IPR039425">
    <property type="entry name" value="RNA_pol_sigma-70-like"/>
</dbReference>
<dbReference type="PANTHER" id="PTHR43133">
    <property type="entry name" value="RNA POLYMERASE ECF-TYPE SIGMA FACTO"/>
    <property type="match status" value="1"/>
</dbReference>
<evidence type="ECO:0000313" key="9">
    <source>
        <dbReference type="EMBL" id="MBG6091965.1"/>
    </source>
</evidence>
<evidence type="ECO:0000259" key="8">
    <source>
        <dbReference type="Pfam" id="PF13490"/>
    </source>
</evidence>
<evidence type="ECO:0000256" key="5">
    <source>
        <dbReference type="ARBA" id="ARBA00023163"/>
    </source>
</evidence>
<evidence type="ECO:0000256" key="6">
    <source>
        <dbReference type="SAM" id="MobiDB-lite"/>
    </source>
</evidence>
<dbReference type="Pfam" id="PF13490">
    <property type="entry name" value="zf-HC2"/>
    <property type="match status" value="1"/>
</dbReference>
<organism evidence="9 10">
    <name type="scientific">Actinomadura viridis</name>
    <dbReference type="NCBI Taxonomy" id="58110"/>
    <lineage>
        <taxon>Bacteria</taxon>
        <taxon>Bacillati</taxon>
        <taxon>Actinomycetota</taxon>
        <taxon>Actinomycetes</taxon>
        <taxon>Streptosporangiales</taxon>
        <taxon>Thermomonosporaceae</taxon>
        <taxon>Actinomadura</taxon>
    </lineage>
</organism>
<dbReference type="SUPFAM" id="SSF88659">
    <property type="entry name" value="Sigma3 and sigma4 domains of RNA polymerase sigma factors"/>
    <property type="match status" value="1"/>
</dbReference>
<dbReference type="InterPro" id="IPR007627">
    <property type="entry name" value="RNA_pol_sigma70_r2"/>
</dbReference>
<feature type="compositionally biased region" description="Basic and acidic residues" evidence="6">
    <location>
        <begin position="433"/>
        <end position="447"/>
    </location>
</feature>
<dbReference type="EMBL" id="JADOUA010000001">
    <property type="protein sequence ID" value="MBG6091965.1"/>
    <property type="molecule type" value="Genomic_DNA"/>
</dbReference>
<dbReference type="Gene3D" id="1.10.1740.10">
    <property type="match status" value="1"/>
</dbReference>
<dbReference type="InterPro" id="IPR014284">
    <property type="entry name" value="RNA_pol_sigma-70_dom"/>
</dbReference>
<dbReference type="RefSeq" id="WP_197014218.1">
    <property type="nucleotide sequence ID" value="NZ_BAABES010000002.1"/>
</dbReference>
<sequence length="490" mass="51463">MSETASDRPTPESSDAVLITRIRAGDVTAYGTLYERHLGAARGLARQLVEHHAAEEAVQETFAKVLDAIRRGGGPRTAFRPYLLTALRHTIYDRRRGEHRTEPTARIEEYDRGTPFADPALEELERAMVVKAFRSLPERWQAVLWHTEIERAKPADVAPILGLTANGVSALAYRAREGLRQAYLQMHLGDPPGPSSGSGGGPGERCRPVLEKLGPYVRGGLALRDARKVRRHLDGCDRCRDVHNELADVNTALREAMGPLLLGTATTAYVASKGGLTLGGILGPLQGLFQSLLHPHHMGVASTAATGLVLVTMIVVTSDGTADPSFSTSPGAGRPSATSSPAGAPGGHPRPEPGPPASPSRAPGPAIGTPQATVPGGPDTACPADPHRNRRGPATRGGGPGHDASRGAPHGRCGRPSHQGSNGRGHANPPGNRRGDGQGRAPEDRHGNGRPGKPGKGGHPRTGASPGRPSAPPGHTRPHPGRHGDRPHKR</sequence>
<dbReference type="Gene3D" id="1.10.10.10">
    <property type="entry name" value="Winged helix-like DNA-binding domain superfamily/Winged helix DNA-binding domain"/>
    <property type="match status" value="1"/>
</dbReference>
<dbReference type="InterPro" id="IPR036388">
    <property type="entry name" value="WH-like_DNA-bd_sf"/>
</dbReference>
<feature type="compositionally biased region" description="Basic residues" evidence="6">
    <location>
        <begin position="476"/>
        <end position="490"/>
    </location>
</feature>
<accession>A0A931DRB0</accession>
<gene>
    <name evidence="9" type="ORF">IW256_006078</name>
</gene>
<keyword evidence="2" id="KW-0805">Transcription regulation</keyword>
<evidence type="ECO:0000313" key="10">
    <source>
        <dbReference type="Proteomes" id="UP000614047"/>
    </source>
</evidence>
<reference evidence="9" key="1">
    <citation type="submission" date="2020-11" db="EMBL/GenBank/DDBJ databases">
        <title>Sequencing the genomes of 1000 actinobacteria strains.</title>
        <authorList>
            <person name="Klenk H.-P."/>
        </authorList>
    </citation>
    <scope>NUCLEOTIDE SEQUENCE</scope>
    <source>
        <strain evidence="9">DSM 43175</strain>
    </source>
</reference>
<comment type="similarity">
    <text evidence="1">Belongs to the sigma-70 factor family. ECF subfamily.</text>
</comment>
<proteinExistence type="inferred from homology"/>
<dbReference type="PANTHER" id="PTHR43133:SF8">
    <property type="entry name" value="RNA POLYMERASE SIGMA FACTOR HI_1459-RELATED"/>
    <property type="match status" value="1"/>
</dbReference>
<dbReference type="Pfam" id="PF04542">
    <property type="entry name" value="Sigma70_r2"/>
    <property type="match status" value="1"/>
</dbReference>
<feature type="region of interest" description="Disordered" evidence="6">
    <location>
        <begin position="323"/>
        <end position="490"/>
    </location>
</feature>
<evidence type="ECO:0000259" key="7">
    <source>
        <dbReference type="Pfam" id="PF04542"/>
    </source>
</evidence>
<comment type="caution">
    <text evidence="9">The sequence shown here is derived from an EMBL/GenBank/DDBJ whole genome shotgun (WGS) entry which is preliminary data.</text>
</comment>
<dbReference type="Proteomes" id="UP000614047">
    <property type="component" value="Unassembled WGS sequence"/>
</dbReference>
<keyword evidence="4" id="KW-0238">DNA-binding</keyword>
<dbReference type="SUPFAM" id="SSF88946">
    <property type="entry name" value="Sigma2 domain of RNA polymerase sigma factors"/>
    <property type="match status" value="1"/>
</dbReference>
<dbReference type="InterPro" id="IPR013324">
    <property type="entry name" value="RNA_pol_sigma_r3/r4-like"/>
</dbReference>
<evidence type="ECO:0000256" key="2">
    <source>
        <dbReference type="ARBA" id="ARBA00023015"/>
    </source>
</evidence>
<keyword evidence="5" id="KW-0804">Transcription</keyword>
<dbReference type="GO" id="GO:0003677">
    <property type="term" value="F:DNA binding"/>
    <property type="evidence" value="ECO:0007669"/>
    <property type="project" value="UniProtKB-KW"/>
</dbReference>
<dbReference type="InterPro" id="IPR041916">
    <property type="entry name" value="Anti_sigma_zinc_sf"/>
</dbReference>
<feature type="compositionally biased region" description="Low complexity" evidence="6">
    <location>
        <begin position="329"/>
        <end position="343"/>
    </location>
</feature>
<dbReference type="Gene3D" id="1.10.10.1320">
    <property type="entry name" value="Anti-sigma factor, zinc-finger domain"/>
    <property type="match status" value="1"/>
</dbReference>
<keyword evidence="10" id="KW-1185">Reference proteome</keyword>
<dbReference type="GO" id="GO:0016987">
    <property type="term" value="F:sigma factor activity"/>
    <property type="evidence" value="ECO:0007669"/>
    <property type="project" value="UniProtKB-KW"/>
</dbReference>
<feature type="domain" description="Putative zinc-finger" evidence="8">
    <location>
        <begin position="206"/>
        <end position="240"/>
    </location>
</feature>
<feature type="domain" description="RNA polymerase sigma-70 region 2" evidence="7">
    <location>
        <begin position="33"/>
        <end position="100"/>
    </location>
</feature>
<protein>
    <submittedName>
        <fullName evidence="9">RNA polymerase sigma factor (Sigma-70 family)</fullName>
    </submittedName>
</protein>
<keyword evidence="3" id="KW-0731">Sigma factor</keyword>
<evidence type="ECO:0000256" key="3">
    <source>
        <dbReference type="ARBA" id="ARBA00023082"/>
    </source>
</evidence>
<dbReference type="InterPro" id="IPR013325">
    <property type="entry name" value="RNA_pol_sigma_r2"/>
</dbReference>
<dbReference type="InterPro" id="IPR027383">
    <property type="entry name" value="Znf_put"/>
</dbReference>
<dbReference type="NCBIfam" id="TIGR02937">
    <property type="entry name" value="sigma70-ECF"/>
    <property type="match status" value="1"/>
</dbReference>
<dbReference type="AlphaFoldDB" id="A0A931DRB0"/>
<evidence type="ECO:0000256" key="4">
    <source>
        <dbReference type="ARBA" id="ARBA00023125"/>
    </source>
</evidence>